<dbReference type="PANTHER" id="PTHR36701">
    <property type="entry name" value="EPOXYQUEUOSINE REDUCTASE QUEH"/>
    <property type="match status" value="1"/>
</dbReference>
<keyword evidence="6 17" id="KW-0004">4Fe-4S</keyword>
<evidence type="ECO:0000256" key="3">
    <source>
        <dbReference type="ARBA" id="ARBA00008207"/>
    </source>
</evidence>
<dbReference type="Pfam" id="PF02677">
    <property type="entry name" value="QueH"/>
    <property type="match status" value="1"/>
</dbReference>
<evidence type="ECO:0000256" key="8">
    <source>
        <dbReference type="ARBA" id="ARBA00022723"/>
    </source>
</evidence>
<evidence type="ECO:0000256" key="12">
    <source>
        <dbReference type="ARBA" id="ARBA00023014"/>
    </source>
</evidence>
<accession>A0A8J6N9M1</accession>
<comment type="catalytic activity">
    <reaction evidence="16 17">
        <text>epoxyqueuosine(34) in tRNA + AH2 = queuosine(34) in tRNA + A + H2O</text>
        <dbReference type="Rhea" id="RHEA:32159"/>
        <dbReference type="Rhea" id="RHEA-COMP:18571"/>
        <dbReference type="Rhea" id="RHEA-COMP:18582"/>
        <dbReference type="ChEBI" id="CHEBI:13193"/>
        <dbReference type="ChEBI" id="CHEBI:15377"/>
        <dbReference type="ChEBI" id="CHEBI:17499"/>
        <dbReference type="ChEBI" id="CHEBI:194431"/>
        <dbReference type="ChEBI" id="CHEBI:194443"/>
        <dbReference type="EC" id="1.17.99.6"/>
    </reaction>
</comment>
<comment type="caution">
    <text evidence="18">The sequence shown here is derived from an EMBL/GenBank/DDBJ whole genome shotgun (WGS) entry which is preliminary data.</text>
</comment>
<evidence type="ECO:0000256" key="13">
    <source>
        <dbReference type="ARBA" id="ARBA00023157"/>
    </source>
</evidence>
<evidence type="ECO:0000256" key="9">
    <source>
        <dbReference type="ARBA" id="ARBA00022785"/>
    </source>
</evidence>
<dbReference type="UniPathway" id="UPA00392"/>
<dbReference type="PANTHER" id="PTHR36701:SF1">
    <property type="entry name" value="EPOXYQUEUOSINE REDUCTASE QUEH"/>
    <property type="match status" value="1"/>
</dbReference>
<keyword evidence="7 17" id="KW-0819">tRNA processing</keyword>
<feature type="binding site" evidence="17">
    <location>
        <position position="8"/>
    </location>
    <ligand>
        <name>[4Fe-4S] cluster</name>
        <dbReference type="ChEBI" id="CHEBI:49883"/>
    </ligand>
</feature>
<keyword evidence="8 17" id="KW-0479">Metal-binding</keyword>
<evidence type="ECO:0000256" key="17">
    <source>
        <dbReference type="HAMAP-Rule" id="MF_02089"/>
    </source>
</evidence>
<feature type="binding site" evidence="17">
    <location>
        <position position="83"/>
    </location>
    <ligand>
        <name>[4Fe-4S] cluster</name>
        <dbReference type="ChEBI" id="CHEBI:49883"/>
    </ligand>
</feature>
<dbReference type="EMBL" id="JACNLK010000016">
    <property type="protein sequence ID" value="MBC8207784.1"/>
    <property type="molecule type" value="Genomic_DNA"/>
</dbReference>
<keyword evidence="12 17" id="KW-0411">Iron-sulfur</keyword>
<proteinExistence type="inferred from homology"/>
<evidence type="ECO:0000256" key="4">
    <source>
        <dbReference type="ARBA" id="ARBA00012622"/>
    </source>
</evidence>
<evidence type="ECO:0000313" key="18">
    <source>
        <dbReference type="EMBL" id="MBC8207784.1"/>
    </source>
</evidence>
<evidence type="ECO:0000256" key="11">
    <source>
        <dbReference type="ARBA" id="ARBA00023004"/>
    </source>
</evidence>
<reference evidence="18 19" key="1">
    <citation type="submission" date="2020-08" db="EMBL/GenBank/DDBJ databases">
        <title>Bridging the membrane lipid divide: bacteria of the FCB group superphylum have the potential to synthesize archaeal ether lipids.</title>
        <authorList>
            <person name="Villanueva L."/>
            <person name="Von Meijenfeldt F.A.B."/>
            <person name="Westbye A.B."/>
            <person name="Yadav S."/>
            <person name="Hopmans E.C."/>
            <person name="Dutilh B.E."/>
            <person name="Sinninghe Damste J.S."/>
        </authorList>
    </citation>
    <scope>NUCLEOTIDE SEQUENCE [LARGE SCALE GENOMIC DNA]</scope>
    <source>
        <strain evidence="18">NIOZ-UU81</strain>
    </source>
</reference>
<keyword evidence="10 17" id="KW-0560">Oxidoreductase</keyword>
<comment type="pathway">
    <text evidence="2 17">tRNA modification; tRNA-queuosine biosynthesis.</text>
</comment>
<evidence type="ECO:0000256" key="10">
    <source>
        <dbReference type="ARBA" id="ARBA00023002"/>
    </source>
</evidence>
<dbReference type="EC" id="1.17.99.6" evidence="4 17"/>
<evidence type="ECO:0000256" key="2">
    <source>
        <dbReference type="ARBA" id="ARBA00004691"/>
    </source>
</evidence>
<dbReference type="GO" id="GO:0046872">
    <property type="term" value="F:metal ion binding"/>
    <property type="evidence" value="ECO:0007669"/>
    <property type="project" value="UniProtKB-KW"/>
</dbReference>
<evidence type="ECO:0000313" key="19">
    <source>
        <dbReference type="Proteomes" id="UP000599024"/>
    </source>
</evidence>
<evidence type="ECO:0000256" key="15">
    <source>
        <dbReference type="ARBA" id="ARBA00031446"/>
    </source>
</evidence>
<comment type="similarity">
    <text evidence="3 17">Belongs to the QueH family.</text>
</comment>
<dbReference type="GO" id="GO:0051539">
    <property type="term" value="F:4 iron, 4 sulfur cluster binding"/>
    <property type="evidence" value="ECO:0007669"/>
    <property type="project" value="UniProtKB-UniRule"/>
</dbReference>
<name>A0A8J6N9M1_9BACT</name>
<keyword evidence="11 17" id="KW-0408">Iron</keyword>
<keyword evidence="14 17" id="KW-0676">Redox-active center</keyword>
<dbReference type="GO" id="GO:0052693">
    <property type="term" value="F:epoxyqueuosine reductase activity"/>
    <property type="evidence" value="ECO:0007669"/>
    <property type="project" value="UniProtKB-UniRule"/>
</dbReference>
<keyword evidence="9 17" id="KW-0671">Queuosine biosynthesis</keyword>
<dbReference type="Proteomes" id="UP000599024">
    <property type="component" value="Unassembled WGS sequence"/>
</dbReference>
<organism evidence="18 19">
    <name type="scientific">Candidatus Desulfatifera sulfidica</name>
    <dbReference type="NCBI Taxonomy" id="2841691"/>
    <lineage>
        <taxon>Bacteria</taxon>
        <taxon>Pseudomonadati</taxon>
        <taxon>Thermodesulfobacteriota</taxon>
        <taxon>Desulfobulbia</taxon>
        <taxon>Desulfobulbales</taxon>
        <taxon>Desulfobulbaceae</taxon>
        <taxon>Candidatus Desulfatifera</taxon>
    </lineage>
</organism>
<feature type="binding site" evidence="17">
    <location>
        <position position="9"/>
    </location>
    <ligand>
        <name>[4Fe-4S] cluster</name>
        <dbReference type="ChEBI" id="CHEBI:49883"/>
    </ligand>
</feature>
<evidence type="ECO:0000256" key="16">
    <source>
        <dbReference type="ARBA" id="ARBA00047415"/>
    </source>
</evidence>
<sequence length="193" mass="23101">MKLLLHICCGPCTTYPLPLLRESGMEVVGYFYNPNIHPYREFKKRMGGVRELAEQEKIDIHYEKEYGLTDYLRRVVFHEHRRCQLCYRIRLERTAIKARELGAGAFSTTLLYSRYQNHTTIRALGQEMAEKYEIPFYYADFREGWQVGIDRSIEKNLYRQAYCGCIYSEQERYDKLLRKKKKNMGQLDSHQED</sequence>
<feature type="binding site" evidence="17">
    <location>
        <position position="86"/>
    </location>
    <ligand>
        <name>[4Fe-4S] cluster</name>
        <dbReference type="ChEBI" id="CHEBI:49883"/>
    </ligand>
</feature>
<evidence type="ECO:0000256" key="1">
    <source>
        <dbReference type="ARBA" id="ARBA00002268"/>
    </source>
</evidence>
<dbReference type="HAMAP" id="MF_02089">
    <property type="entry name" value="QueH"/>
    <property type="match status" value="1"/>
</dbReference>
<dbReference type="GO" id="GO:0008616">
    <property type="term" value="P:tRNA queuosine(34) biosynthetic process"/>
    <property type="evidence" value="ECO:0007669"/>
    <property type="project" value="UniProtKB-UniRule"/>
</dbReference>
<evidence type="ECO:0000256" key="6">
    <source>
        <dbReference type="ARBA" id="ARBA00022485"/>
    </source>
</evidence>
<dbReference type="InterPro" id="IPR003828">
    <property type="entry name" value="QueH"/>
</dbReference>
<feature type="disulfide bond" description="Redox-active" evidence="17">
    <location>
        <begin position="163"/>
        <end position="165"/>
    </location>
</feature>
<protein>
    <recommendedName>
        <fullName evidence="5 17">Epoxyqueuosine reductase QueH</fullName>
        <ecNumber evidence="4 17">1.17.99.6</ecNumber>
    </recommendedName>
    <alternativeName>
        <fullName evidence="15 17">Queuosine biosynthesis protein QueH</fullName>
    </alternativeName>
</protein>
<evidence type="ECO:0000256" key="14">
    <source>
        <dbReference type="ARBA" id="ARBA00023284"/>
    </source>
</evidence>
<keyword evidence="13 17" id="KW-1015">Disulfide bond</keyword>
<dbReference type="AlphaFoldDB" id="A0A8J6N9M1"/>
<evidence type="ECO:0000256" key="5">
    <source>
        <dbReference type="ARBA" id="ARBA00016895"/>
    </source>
</evidence>
<gene>
    <name evidence="17" type="primary">queH</name>
    <name evidence="18" type="ORF">H8E79_01265</name>
</gene>
<evidence type="ECO:0000256" key="7">
    <source>
        <dbReference type="ARBA" id="ARBA00022694"/>
    </source>
</evidence>
<comment type="function">
    <text evidence="1 17">Catalyzes the conversion of epoxyqueuosine (oQ) to queuosine (Q), which is a hypermodified base found in the wobble positions of tRNA(Asp), tRNA(Asn), tRNA(His) and tRNA(Tyr).</text>
</comment>